<evidence type="ECO:0000313" key="2">
    <source>
        <dbReference type="Proteomes" id="UP000276133"/>
    </source>
</evidence>
<protein>
    <submittedName>
        <fullName evidence="1">Uncharacterized protein</fullName>
    </submittedName>
</protein>
<accession>A0A3M7QGL9</accession>
<dbReference type="EMBL" id="REGN01006223">
    <property type="protein sequence ID" value="RNA10393.1"/>
    <property type="molecule type" value="Genomic_DNA"/>
</dbReference>
<sequence>MTWISSDRIKLILSCASRSGLVILKHVHIIVLLGSQLKHIFLVGTPVHPAAVIHGNFVHADHLGIKHDLSRPHAIATLVPHPQNVRSGPHGVVQISVLLQLIGPSARLSPKTARNSALVLDASIAGLLARKLLISPNIDQLILLVENMSVLDQVGHIAFIDHVIDGGQGQLYSVLDTVALGPVCLKRIVFDEPSAKASVEHAHFFHSHRLHYDCHSVGGHGVRIAVEYDHLDIVGQYSVAEKSFGQLLLGLSCAAAHQVLYFEMNCCGYVRLFIGVLRSDFEQKVVGYWLSVDYVAVVERSEDGVQGLWREQLVIEGLLEKEIACDV</sequence>
<gene>
    <name evidence="1" type="ORF">BpHYR1_046327</name>
</gene>
<organism evidence="1 2">
    <name type="scientific">Brachionus plicatilis</name>
    <name type="common">Marine rotifer</name>
    <name type="synonym">Brachionus muelleri</name>
    <dbReference type="NCBI Taxonomy" id="10195"/>
    <lineage>
        <taxon>Eukaryota</taxon>
        <taxon>Metazoa</taxon>
        <taxon>Spiralia</taxon>
        <taxon>Gnathifera</taxon>
        <taxon>Rotifera</taxon>
        <taxon>Eurotatoria</taxon>
        <taxon>Monogononta</taxon>
        <taxon>Pseudotrocha</taxon>
        <taxon>Ploima</taxon>
        <taxon>Brachionidae</taxon>
        <taxon>Brachionus</taxon>
    </lineage>
</organism>
<evidence type="ECO:0000313" key="1">
    <source>
        <dbReference type="EMBL" id="RNA10393.1"/>
    </source>
</evidence>
<keyword evidence="2" id="KW-1185">Reference proteome</keyword>
<name>A0A3M7QGL9_BRAPC</name>
<reference evidence="1 2" key="1">
    <citation type="journal article" date="2018" name="Sci. Rep.">
        <title>Genomic signatures of local adaptation to the degree of environmental predictability in rotifers.</title>
        <authorList>
            <person name="Franch-Gras L."/>
            <person name="Hahn C."/>
            <person name="Garcia-Roger E.M."/>
            <person name="Carmona M.J."/>
            <person name="Serra M."/>
            <person name="Gomez A."/>
        </authorList>
    </citation>
    <scope>NUCLEOTIDE SEQUENCE [LARGE SCALE GENOMIC DNA]</scope>
    <source>
        <strain evidence="1">HYR1</strain>
    </source>
</reference>
<dbReference type="Proteomes" id="UP000276133">
    <property type="component" value="Unassembled WGS sequence"/>
</dbReference>
<comment type="caution">
    <text evidence="1">The sequence shown here is derived from an EMBL/GenBank/DDBJ whole genome shotgun (WGS) entry which is preliminary data.</text>
</comment>
<dbReference type="AlphaFoldDB" id="A0A3M7QGL9"/>
<proteinExistence type="predicted"/>